<gene>
    <name evidence="1" type="ORF">NHP190020_02100</name>
    <name evidence="2" type="ORF">SNTW_03040</name>
</gene>
<organism evidence="2 3">
    <name type="scientific">Helicobacter suis</name>
    <dbReference type="NCBI Taxonomy" id="104628"/>
    <lineage>
        <taxon>Bacteria</taxon>
        <taxon>Pseudomonadati</taxon>
        <taxon>Campylobacterota</taxon>
        <taxon>Epsilonproteobacteria</taxon>
        <taxon>Campylobacterales</taxon>
        <taxon>Helicobacteraceae</taxon>
        <taxon>Helicobacter</taxon>
    </lineage>
</organism>
<sequence>MRRLSLKHRQEVDSKQLQYGQVMSERDKAVQRARENCRKELEKPEVRAVFERLADK</sequence>
<evidence type="ECO:0000313" key="4">
    <source>
        <dbReference type="Proteomes" id="UP000509742"/>
    </source>
</evidence>
<evidence type="ECO:0000313" key="1">
    <source>
        <dbReference type="EMBL" id="BCD45171.1"/>
    </source>
</evidence>
<reference evidence="1 4" key="2">
    <citation type="submission" date="2020-04" db="EMBL/GenBank/DDBJ databases">
        <title>Genomic analysis of gastric non-Helicobacter pylori Helicobacters isolated in Japan.</title>
        <authorList>
            <person name="Suzuki M."/>
            <person name="Rimbara E."/>
        </authorList>
    </citation>
    <scope>NUCLEOTIDE SEQUENCE [LARGE SCALE GENOMIC DNA]</scope>
    <source>
        <strain evidence="1 4">NHP19-0020</strain>
    </source>
</reference>
<dbReference type="RefSeq" id="WP_155729048.1">
    <property type="nucleotide sequence ID" value="NZ_AP019774.1"/>
</dbReference>
<reference evidence="2 3" key="1">
    <citation type="submission" date="2019-06" db="EMBL/GenBank/DDBJ databases">
        <title>Complete genome sequence of Helicobacter suis SNTW101c.</title>
        <authorList>
            <person name="Rimbara E."/>
            <person name="Suzuki M."/>
            <person name="Matsui H."/>
            <person name="Nakamura M."/>
            <person name="Mori S."/>
            <person name="Shibayama K."/>
        </authorList>
    </citation>
    <scope>NUCLEOTIDE SEQUENCE [LARGE SCALE GENOMIC DNA]</scope>
    <source>
        <strain evidence="2 3">SNTW101c</strain>
    </source>
</reference>
<dbReference type="Proteomes" id="UP000317935">
    <property type="component" value="Chromosome"/>
</dbReference>
<evidence type="ECO:0000313" key="2">
    <source>
        <dbReference type="EMBL" id="BCD69659.1"/>
    </source>
</evidence>
<accession>A0A6J4CVZ3</accession>
<name>A0A6J4CVZ3_9HELI</name>
<dbReference type="EMBL" id="AP023036">
    <property type="protein sequence ID" value="BCD45171.1"/>
    <property type="molecule type" value="Genomic_DNA"/>
</dbReference>
<proteinExistence type="predicted"/>
<keyword evidence="4" id="KW-1185">Reference proteome</keyword>
<dbReference type="Proteomes" id="UP000509742">
    <property type="component" value="Chromosome"/>
</dbReference>
<dbReference type="AlphaFoldDB" id="A0A6J4CVZ3"/>
<dbReference type="GeneID" id="56929476"/>
<evidence type="ECO:0000313" key="3">
    <source>
        <dbReference type="Proteomes" id="UP000317935"/>
    </source>
</evidence>
<protein>
    <submittedName>
        <fullName evidence="2">Uncharacterized protein</fullName>
    </submittedName>
</protein>
<dbReference type="EMBL" id="AP019774">
    <property type="protein sequence ID" value="BCD69659.1"/>
    <property type="molecule type" value="Genomic_DNA"/>
</dbReference>